<keyword evidence="13" id="KW-0326">Glycosidase</keyword>
<comment type="cofactor">
    <cofactor evidence="1">
        <name>Zn(2+)</name>
        <dbReference type="ChEBI" id="CHEBI:29105"/>
    </cofactor>
</comment>
<evidence type="ECO:0000256" key="15">
    <source>
        <dbReference type="PROSITE-ProRule" id="PRU00391"/>
    </source>
</evidence>
<dbReference type="RefSeq" id="WP_343946779.1">
    <property type="nucleotide sequence ID" value="NZ_BAAAHP010000315.1"/>
</dbReference>
<dbReference type="SUPFAM" id="SSF81624">
    <property type="entry name" value="N-terminal domain of MutM-like DNA repair proteins"/>
    <property type="match status" value="1"/>
</dbReference>
<dbReference type="Pfam" id="PF01149">
    <property type="entry name" value="Fapy_DNA_glyco"/>
    <property type="match status" value="1"/>
</dbReference>
<evidence type="ECO:0000313" key="18">
    <source>
        <dbReference type="EMBL" id="GAA0907828.1"/>
    </source>
</evidence>
<evidence type="ECO:0000256" key="7">
    <source>
        <dbReference type="ARBA" id="ARBA00022801"/>
    </source>
</evidence>
<dbReference type="PROSITE" id="PS51066">
    <property type="entry name" value="ZF_FPG_2"/>
    <property type="match status" value="1"/>
</dbReference>
<comment type="similarity">
    <text evidence="2">Belongs to the FPG family.</text>
</comment>
<keyword evidence="11" id="KW-0456">Lyase</keyword>
<evidence type="ECO:0000259" key="16">
    <source>
        <dbReference type="PROSITE" id="PS51066"/>
    </source>
</evidence>
<evidence type="ECO:0000256" key="13">
    <source>
        <dbReference type="ARBA" id="ARBA00023295"/>
    </source>
</evidence>
<evidence type="ECO:0000256" key="12">
    <source>
        <dbReference type="ARBA" id="ARBA00023268"/>
    </source>
</evidence>
<accession>A0ABP3YY06</accession>
<dbReference type="InterPro" id="IPR010663">
    <property type="entry name" value="Znf_FPG/IleRS"/>
</dbReference>
<evidence type="ECO:0000256" key="6">
    <source>
        <dbReference type="ARBA" id="ARBA00022771"/>
    </source>
</evidence>
<evidence type="ECO:0000256" key="1">
    <source>
        <dbReference type="ARBA" id="ARBA00001947"/>
    </source>
</evidence>
<reference evidence="19" key="1">
    <citation type="journal article" date="2019" name="Int. J. Syst. Evol. Microbiol.">
        <title>The Global Catalogue of Microorganisms (GCM) 10K type strain sequencing project: providing services to taxonomists for standard genome sequencing and annotation.</title>
        <authorList>
            <consortium name="The Broad Institute Genomics Platform"/>
            <consortium name="The Broad Institute Genome Sequencing Center for Infectious Disease"/>
            <person name="Wu L."/>
            <person name="Ma J."/>
        </authorList>
    </citation>
    <scope>NUCLEOTIDE SEQUENCE [LARGE SCALE GENOMIC DNA]</scope>
    <source>
        <strain evidence="19">JCM 11117</strain>
    </source>
</reference>
<evidence type="ECO:0000256" key="10">
    <source>
        <dbReference type="ARBA" id="ARBA00023204"/>
    </source>
</evidence>
<dbReference type="SMART" id="SM00898">
    <property type="entry name" value="Fapy_DNA_glyco"/>
    <property type="match status" value="1"/>
</dbReference>
<feature type="domain" description="Formamidopyrimidine-DNA glycosylase catalytic" evidence="17">
    <location>
        <begin position="1"/>
        <end position="94"/>
    </location>
</feature>
<dbReference type="InterPro" id="IPR015886">
    <property type="entry name" value="H2TH_FPG"/>
</dbReference>
<evidence type="ECO:0000256" key="5">
    <source>
        <dbReference type="ARBA" id="ARBA00022763"/>
    </source>
</evidence>
<keyword evidence="5" id="KW-0227">DNA damage</keyword>
<dbReference type="InterPro" id="IPR010979">
    <property type="entry name" value="Ribosomal_uS13-like_H2TH"/>
</dbReference>
<keyword evidence="4" id="KW-0479">Metal-binding</keyword>
<dbReference type="Gene3D" id="3.20.190.10">
    <property type="entry name" value="MutM-like, N-terminal"/>
    <property type="match status" value="1"/>
</dbReference>
<name>A0ABP3YY06_9PSEU</name>
<keyword evidence="8" id="KW-0862">Zinc</keyword>
<evidence type="ECO:0000256" key="8">
    <source>
        <dbReference type="ARBA" id="ARBA00022833"/>
    </source>
</evidence>
<proteinExistence type="inferred from homology"/>
<dbReference type="PANTHER" id="PTHR42697:SF3">
    <property type="entry name" value="ENDONUCLEASE 8 1"/>
    <property type="match status" value="1"/>
</dbReference>
<keyword evidence="19" id="KW-1185">Reference proteome</keyword>
<dbReference type="InterPro" id="IPR012319">
    <property type="entry name" value="FPG_cat"/>
</dbReference>
<evidence type="ECO:0000256" key="2">
    <source>
        <dbReference type="ARBA" id="ARBA00009409"/>
    </source>
</evidence>
<dbReference type="PANTHER" id="PTHR42697">
    <property type="entry name" value="ENDONUCLEASE 8"/>
    <property type="match status" value="1"/>
</dbReference>
<keyword evidence="9" id="KW-0238">DNA-binding</keyword>
<comment type="catalytic activity">
    <reaction evidence="14">
        <text>2'-deoxyribonucleotide-(2'-deoxyribose 5'-phosphate)-2'-deoxyribonucleotide-DNA = a 3'-end 2'-deoxyribonucleotide-(2,3-dehydro-2,3-deoxyribose 5'-phosphate)-DNA + a 5'-end 5'-phospho-2'-deoxyribonucleoside-DNA + H(+)</text>
        <dbReference type="Rhea" id="RHEA:66592"/>
        <dbReference type="Rhea" id="RHEA-COMP:13180"/>
        <dbReference type="Rhea" id="RHEA-COMP:16897"/>
        <dbReference type="Rhea" id="RHEA-COMP:17067"/>
        <dbReference type="ChEBI" id="CHEBI:15378"/>
        <dbReference type="ChEBI" id="CHEBI:136412"/>
        <dbReference type="ChEBI" id="CHEBI:157695"/>
        <dbReference type="ChEBI" id="CHEBI:167181"/>
        <dbReference type="EC" id="4.2.99.18"/>
    </reaction>
</comment>
<organism evidence="18 19">
    <name type="scientific">Pseudonocardia zijingensis</name>
    <dbReference type="NCBI Taxonomy" id="153376"/>
    <lineage>
        <taxon>Bacteria</taxon>
        <taxon>Bacillati</taxon>
        <taxon>Actinomycetota</taxon>
        <taxon>Actinomycetes</taxon>
        <taxon>Pseudonocardiales</taxon>
        <taxon>Pseudonocardiaceae</taxon>
        <taxon>Pseudonocardia</taxon>
    </lineage>
</organism>
<dbReference type="InterPro" id="IPR015887">
    <property type="entry name" value="DNA_glyclase_Znf_dom_DNA_BS"/>
</dbReference>
<keyword evidence="12" id="KW-0511">Multifunctional enzyme</keyword>
<evidence type="ECO:0000256" key="3">
    <source>
        <dbReference type="ARBA" id="ARBA00012720"/>
    </source>
</evidence>
<keyword evidence="10" id="KW-0234">DNA repair</keyword>
<dbReference type="InterPro" id="IPR000214">
    <property type="entry name" value="Znf_DNA_glyclase/AP_lyase"/>
</dbReference>
<feature type="domain" description="FPG-type" evidence="16">
    <location>
        <begin position="234"/>
        <end position="268"/>
    </location>
</feature>
<comment type="caution">
    <text evidence="18">The sequence shown here is derived from an EMBL/GenBank/DDBJ whole genome shotgun (WGS) entry which is preliminary data.</text>
</comment>
<evidence type="ECO:0000256" key="14">
    <source>
        <dbReference type="ARBA" id="ARBA00044632"/>
    </source>
</evidence>
<dbReference type="EC" id="4.2.99.18" evidence="3"/>
<keyword evidence="6 15" id="KW-0863">Zinc-finger</keyword>
<protein>
    <recommendedName>
        <fullName evidence="3">DNA-(apurinic or apyrimidinic site) lyase</fullName>
        <ecNumber evidence="3">4.2.99.18</ecNumber>
    </recommendedName>
</protein>
<dbReference type="InterPro" id="IPR035937">
    <property type="entry name" value="FPG_N"/>
</dbReference>
<dbReference type="PROSITE" id="PS01242">
    <property type="entry name" value="ZF_FPG_1"/>
    <property type="match status" value="1"/>
</dbReference>
<dbReference type="EMBL" id="BAAAHP010000315">
    <property type="protein sequence ID" value="GAA0907828.1"/>
    <property type="molecule type" value="Genomic_DNA"/>
</dbReference>
<evidence type="ECO:0000256" key="4">
    <source>
        <dbReference type="ARBA" id="ARBA00022723"/>
    </source>
</evidence>
<dbReference type="SUPFAM" id="SSF57716">
    <property type="entry name" value="Glucocorticoid receptor-like (DNA-binding domain)"/>
    <property type="match status" value="1"/>
</dbReference>
<dbReference type="SUPFAM" id="SSF46946">
    <property type="entry name" value="S13-like H2TH domain"/>
    <property type="match status" value="1"/>
</dbReference>
<keyword evidence="7" id="KW-0378">Hydrolase</keyword>
<evidence type="ECO:0000259" key="17">
    <source>
        <dbReference type="PROSITE" id="PS51068"/>
    </source>
</evidence>
<sequence length="284" mass="31403">MPEGHTLHRLADLHGRRFAGRPVAVSSPQGRFAASAALIDGRVLERAEAHGKHLFHHYGPDLVVHVHLGLYGTFSGEPLPAGEPVGQVRMRMVGSTHYADLRGATACELVTDAEVAAVHARLGPDPLRPDADPDRAWARISRSRSPLATLLMDQSVIAGVGNVYRAELLFRHRIDPRMPGRALRREVWEAMWDDLVALMRDGVRTGRIDTVAPEHDPERTGRAPRQDRHGGEVYAYRRAGLPCLVCGTPIAHVEHAARNLFWCPKCQSGRRTTRARRAARPARS</sequence>
<dbReference type="Pfam" id="PF06831">
    <property type="entry name" value="H2TH"/>
    <property type="match status" value="1"/>
</dbReference>
<evidence type="ECO:0000256" key="11">
    <source>
        <dbReference type="ARBA" id="ARBA00023239"/>
    </source>
</evidence>
<dbReference type="SMART" id="SM01232">
    <property type="entry name" value="H2TH"/>
    <property type="match status" value="1"/>
</dbReference>
<dbReference type="Gene3D" id="1.10.8.50">
    <property type="match status" value="1"/>
</dbReference>
<gene>
    <name evidence="18" type="ORF">GCM10009559_76710</name>
</gene>
<evidence type="ECO:0000256" key="9">
    <source>
        <dbReference type="ARBA" id="ARBA00023125"/>
    </source>
</evidence>
<evidence type="ECO:0000313" key="19">
    <source>
        <dbReference type="Proteomes" id="UP001499967"/>
    </source>
</evidence>
<dbReference type="Pfam" id="PF06827">
    <property type="entry name" value="zf-FPG_IleRS"/>
    <property type="match status" value="1"/>
</dbReference>
<dbReference type="PROSITE" id="PS51068">
    <property type="entry name" value="FPG_CAT"/>
    <property type="match status" value="1"/>
</dbReference>
<dbReference type="Proteomes" id="UP001499967">
    <property type="component" value="Unassembled WGS sequence"/>
</dbReference>
<dbReference type="CDD" id="cd08970">
    <property type="entry name" value="AcNei1_N"/>
    <property type="match status" value="1"/>
</dbReference>